<evidence type="ECO:0000256" key="3">
    <source>
        <dbReference type="ARBA" id="ARBA00022448"/>
    </source>
</evidence>
<dbReference type="CDD" id="cd06550">
    <property type="entry name" value="TM_ABC_iron-siderophores_like"/>
    <property type="match status" value="1"/>
</dbReference>
<evidence type="ECO:0000313" key="9">
    <source>
        <dbReference type="EMBL" id="QDQ29324.1"/>
    </source>
</evidence>
<keyword evidence="7 8" id="KW-0472">Membrane</keyword>
<dbReference type="Gene3D" id="1.10.3470.10">
    <property type="entry name" value="ABC transporter involved in vitamin B12 uptake, BtuC"/>
    <property type="match status" value="1"/>
</dbReference>
<keyword evidence="5 8" id="KW-0812">Transmembrane</keyword>
<evidence type="ECO:0000256" key="6">
    <source>
        <dbReference type="ARBA" id="ARBA00022989"/>
    </source>
</evidence>
<dbReference type="SUPFAM" id="SSF81345">
    <property type="entry name" value="ABC transporter involved in vitamin B12 uptake, BtuC"/>
    <property type="match status" value="1"/>
</dbReference>
<dbReference type="Proteomes" id="UP000317550">
    <property type="component" value="Chromosome"/>
</dbReference>
<evidence type="ECO:0000256" key="2">
    <source>
        <dbReference type="ARBA" id="ARBA00007935"/>
    </source>
</evidence>
<evidence type="ECO:0000313" key="10">
    <source>
        <dbReference type="Proteomes" id="UP000317550"/>
    </source>
</evidence>
<proteinExistence type="inferred from homology"/>
<keyword evidence="10" id="KW-1185">Reference proteome</keyword>
<dbReference type="InterPro" id="IPR000522">
    <property type="entry name" value="ABC_transptr_permease_BtuC"/>
</dbReference>
<dbReference type="GO" id="GO:0033214">
    <property type="term" value="P:siderophore-iron import into cell"/>
    <property type="evidence" value="ECO:0007669"/>
    <property type="project" value="TreeGrafter"/>
</dbReference>
<feature type="transmembrane region" description="Helical" evidence="8">
    <location>
        <begin position="220"/>
        <end position="247"/>
    </location>
</feature>
<dbReference type="EMBL" id="CP041730">
    <property type="protein sequence ID" value="QDQ29324.1"/>
    <property type="molecule type" value="Genomic_DNA"/>
</dbReference>
<dbReference type="KEGG" id="cari:FNU76_14165"/>
<sequence length="311" mass="32007">MGVLTVLSAASGAVAIPAWRIPDLLLARPEDETGQMWRSVLLDVRLPRIVLALVAGAALALAGSVLQAVFRNPLAEPGLIGASAGAALAVSVARVWLPTLAIAPAAFVGSLTATWLAWSIGRGQDAARLLLAGVAINALAGGGLALLSYLADDSALRGSSLWALGSLAGAGWTMLAWLVPALLLCVGLLWREVRALDALLLGERETWHLGFDLVALRRRLVALTALVVALTVSACGALGFVGLIAPHLARRLLGPGHRALLPASALVGAACLLAADWLARTAIVPSELPIGAVLSVVGGPFFLFLLVRMGR</sequence>
<protein>
    <submittedName>
        <fullName evidence="9">Iron ABC transporter permease</fullName>
    </submittedName>
</protein>
<dbReference type="OrthoDB" id="9782305at2"/>
<feature type="transmembrane region" description="Helical" evidence="8">
    <location>
        <begin position="290"/>
        <end position="309"/>
    </location>
</feature>
<name>A0A516SMD3_9NEIS</name>
<reference evidence="10" key="1">
    <citation type="submission" date="2019-07" db="EMBL/GenBank/DDBJ databases">
        <title>Chitinimonas sp. nov., isolated from Ny-Alesund, arctica soil.</title>
        <authorList>
            <person name="Xu Q."/>
            <person name="Peng F."/>
        </authorList>
    </citation>
    <scope>NUCLEOTIDE SEQUENCE [LARGE SCALE GENOMIC DNA]</scope>
    <source>
        <strain evidence="10">R3-44</strain>
    </source>
</reference>
<organism evidence="9 10">
    <name type="scientific">Chitinimonas arctica</name>
    <dbReference type="NCBI Taxonomy" id="2594795"/>
    <lineage>
        <taxon>Bacteria</taxon>
        <taxon>Pseudomonadati</taxon>
        <taxon>Pseudomonadota</taxon>
        <taxon>Betaproteobacteria</taxon>
        <taxon>Neisseriales</taxon>
        <taxon>Chitinibacteraceae</taxon>
        <taxon>Chitinimonas</taxon>
    </lineage>
</organism>
<dbReference type="GO" id="GO:0022857">
    <property type="term" value="F:transmembrane transporter activity"/>
    <property type="evidence" value="ECO:0007669"/>
    <property type="project" value="InterPro"/>
</dbReference>
<dbReference type="FunFam" id="1.10.3470.10:FF:000001">
    <property type="entry name" value="Vitamin B12 ABC transporter permease BtuC"/>
    <property type="match status" value="1"/>
</dbReference>
<accession>A0A516SMD3</accession>
<feature type="transmembrane region" description="Helical" evidence="8">
    <location>
        <begin position="102"/>
        <end position="120"/>
    </location>
</feature>
<gene>
    <name evidence="9" type="ORF">FNU76_14165</name>
</gene>
<evidence type="ECO:0000256" key="4">
    <source>
        <dbReference type="ARBA" id="ARBA00022475"/>
    </source>
</evidence>
<feature type="transmembrane region" description="Helical" evidence="8">
    <location>
        <begin position="170"/>
        <end position="190"/>
    </location>
</feature>
<comment type="similarity">
    <text evidence="2">Belongs to the binding-protein-dependent transport system permease family. FecCD subfamily.</text>
</comment>
<dbReference type="PANTHER" id="PTHR30472:SF25">
    <property type="entry name" value="ABC TRANSPORTER PERMEASE PROTEIN MJ0876-RELATED"/>
    <property type="match status" value="1"/>
</dbReference>
<evidence type="ECO:0000256" key="5">
    <source>
        <dbReference type="ARBA" id="ARBA00022692"/>
    </source>
</evidence>
<dbReference type="GO" id="GO:0005886">
    <property type="term" value="C:plasma membrane"/>
    <property type="evidence" value="ECO:0007669"/>
    <property type="project" value="UniProtKB-SubCell"/>
</dbReference>
<dbReference type="AlphaFoldDB" id="A0A516SMD3"/>
<evidence type="ECO:0000256" key="8">
    <source>
        <dbReference type="SAM" id="Phobius"/>
    </source>
</evidence>
<feature type="transmembrane region" description="Helical" evidence="8">
    <location>
        <begin position="129"/>
        <end position="150"/>
    </location>
</feature>
<comment type="subcellular location">
    <subcellularLocation>
        <location evidence="1">Cell membrane</location>
        <topology evidence="1">Multi-pass membrane protein</topology>
    </subcellularLocation>
</comment>
<dbReference type="InterPro" id="IPR037294">
    <property type="entry name" value="ABC_BtuC-like"/>
</dbReference>
<evidence type="ECO:0000256" key="1">
    <source>
        <dbReference type="ARBA" id="ARBA00004651"/>
    </source>
</evidence>
<feature type="transmembrane region" description="Helical" evidence="8">
    <location>
        <begin position="259"/>
        <end position="278"/>
    </location>
</feature>
<dbReference type="PANTHER" id="PTHR30472">
    <property type="entry name" value="FERRIC ENTEROBACTIN TRANSPORT SYSTEM PERMEASE PROTEIN"/>
    <property type="match status" value="1"/>
</dbReference>
<evidence type="ECO:0000256" key="7">
    <source>
        <dbReference type="ARBA" id="ARBA00023136"/>
    </source>
</evidence>
<keyword evidence="6 8" id="KW-1133">Transmembrane helix</keyword>
<feature type="transmembrane region" description="Helical" evidence="8">
    <location>
        <begin position="46"/>
        <end position="66"/>
    </location>
</feature>
<dbReference type="Pfam" id="PF01032">
    <property type="entry name" value="FecCD"/>
    <property type="match status" value="1"/>
</dbReference>
<keyword evidence="4" id="KW-1003">Cell membrane</keyword>
<keyword evidence="3" id="KW-0813">Transport</keyword>